<comment type="caution">
    <text evidence="1">The sequence shown here is derived from an EMBL/GenBank/DDBJ whole genome shotgun (WGS) entry which is preliminary data.</text>
</comment>
<sequence length="124" mass="13809">MSVRDFKGIPSIQEVECWGGALEAGVRLFSLKIFLIPEGTVLAFLEPSSANCVTYSEFSSCFIETSDTRNSRLRVLVPELNEGESKVYGCNATSIKTLDHYKITSWNIVVTRESEYPCVFTGLI</sequence>
<evidence type="ECO:0000313" key="2">
    <source>
        <dbReference type="Proteomes" id="UP001519460"/>
    </source>
</evidence>
<protein>
    <submittedName>
        <fullName evidence="1">Uncharacterized protein</fullName>
    </submittedName>
</protein>
<dbReference type="EMBL" id="JACVVK020000145">
    <property type="protein sequence ID" value="KAK7488909.1"/>
    <property type="molecule type" value="Genomic_DNA"/>
</dbReference>
<name>A0ABD0KP29_9CAEN</name>
<gene>
    <name evidence="1" type="ORF">BaRGS_00019866</name>
</gene>
<evidence type="ECO:0000313" key="1">
    <source>
        <dbReference type="EMBL" id="KAK7488909.1"/>
    </source>
</evidence>
<keyword evidence="2" id="KW-1185">Reference proteome</keyword>
<dbReference type="Proteomes" id="UP001519460">
    <property type="component" value="Unassembled WGS sequence"/>
</dbReference>
<reference evidence="1 2" key="1">
    <citation type="journal article" date="2023" name="Sci. Data">
        <title>Genome assembly of the Korean intertidal mud-creeper Batillaria attramentaria.</title>
        <authorList>
            <person name="Patra A.K."/>
            <person name="Ho P.T."/>
            <person name="Jun S."/>
            <person name="Lee S.J."/>
            <person name="Kim Y."/>
            <person name="Won Y.J."/>
        </authorList>
    </citation>
    <scope>NUCLEOTIDE SEQUENCE [LARGE SCALE GENOMIC DNA]</scope>
    <source>
        <strain evidence="1">Wonlab-2016</strain>
    </source>
</reference>
<organism evidence="1 2">
    <name type="scientific">Batillaria attramentaria</name>
    <dbReference type="NCBI Taxonomy" id="370345"/>
    <lineage>
        <taxon>Eukaryota</taxon>
        <taxon>Metazoa</taxon>
        <taxon>Spiralia</taxon>
        <taxon>Lophotrochozoa</taxon>
        <taxon>Mollusca</taxon>
        <taxon>Gastropoda</taxon>
        <taxon>Caenogastropoda</taxon>
        <taxon>Sorbeoconcha</taxon>
        <taxon>Cerithioidea</taxon>
        <taxon>Batillariidae</taxon>
        <taxon>Batillaria</taxon>
    </lineage>
</organism>
<feature type="non-terminal residue" evidence="1">
    <location>
        <position position="1"/>
    </location>
</feature>
<dbReference type="AlphaFoldDB" id="A0ABD0KP29"/>
<proteinExistence type="predicted"/>
<accession>A0ABD0KP29</accession>